<feature type="domain" description="Cadherin" evidence="12">
    <location>
        <begin position="131"/>
        <end position="245"/>
    </location>
</feature>
<keyword evidence="8" id="KW-0472">Membrane</keyword>
<keyword evidence="2" id="KW-0245">EGF-like domain</keyword>
<dbReference type="GO" id="GO:0016342">
    <property type="term" value="C:catenin complex"/>
    <property type="evidence" value="ECO:0007669"/>
    <property type="project" value="TreeGrafter"/>
</dbReference>
<dbReference type="InterPro" id="IPR015919">
    <property type="entry name" value="Cadherin-like_sf"/>
</dbReference>
<evidence type="ECO:0000256" key="6">
    <source>
        <dbReference type="ARBA" id="ARBA00022889"/>
    </source>
</evidence>
<dbReference type="CDD" id="cd11304">
    <property type="entry name" value="Cadherin_repeat"/>
    <property type="match status" value="5"/>
</dbReference>
<evidence type="ECO:0000259" key="12">
    <source>
        <dbReference type="PROSITE" id="PS50268"/>
    </source>
</evidence>
<evidence type="ECO:0000256" key="5">
    <source>
        <dbReference type="ARBA" id="ARBA00022837"/>
    </source>
</evidence>
<evidence type="ECO:0000256" key="9">
    <source>
        <dbReference type="ARBA" id="ARBA00023157"/>
    </source>
</evidence>
<evidence type="ECO:0000256" key="1">
    <source>
        <dbReference type="ARBA" id="ARBA00004167"/>
    </source>
</evidence>
<dbReference type="GO" id="GO:0007156">
    <property type="term" value="P:homophilic cell adhesion via plasma membrane adhesion molecules"/>
    <property type="evidence" value="ECO:0007669"/>
    <property type="project" value="InterPro"/>
</dbReference>
<dbReference type="SUPFAM" id="SSF49313">
    <property type="entry name" value="Cadherin-like"/>
    <property type="match status" value="6"/>
</dbReference>
<keyword evidence="5 11" id="KW-0106">Calcium</keyword>
<feature type="non-terminal residue" evidence="13">
    <location>
        <position position="965"/>
    </location>
</feature>
<dbReference type="FunFam" id="2.60.40.60:FF:000112">
    <property type="entry name" value="neural-cadherin isoform X1"/>
    <property type="match status" value="1"/>
</dbReference>
<dbReference type="InterPro" id="IPR039808">
    <property type="entry name" value="Cadherin"/>
</dbReference>
<evidence type="ECO:0000256" key="7">
    <source>
        <dbReference type="ARBA" id="ARBA00022989"/>
    </source>
</evidence>
<dbReference type="GO" id="GO:0016477">
    <property type="term" value="P:cell migration"/>
    <property type="evidence" value="ECO:0007669"/>
    <property type="project" value="TreeGrafter"/>
</dbReference>
<dbReference type="GO" id="GO:0005509">
    <property type="term" value="F:calcium ion binding"/>
    <property type="evidence" value="ECO:0007669"/>
    <property type="project" value="UniProtKB-UniRule"/>
</dbReference>
<dbReference type="InterPro" id="IPR020894">
    <property type="entry name" value="Cadherin_CS"/>
</dbReference>
<evidence type="ECO:0000256" key="10">
    <source>
        <dbReference type="ARBA" id="ARBA00023180"/>
    </source>
</evidence>
<accession>A0AAV2PSA3</accession>
<dbReference type="SMART" id="SM00112">
    <property type="entry name" value="CA"/>
    <property type="match status" value="6"/>
</dbReference>
<dbReference type="Pfam" id="PF00028">
    <property type="entry name" value="Cadherin"/>
    <property type="match status" value="4"/>
</dbReference>
<evidence type="ECO:0000256" key="4">
    <source>
        <dbReference type="ARBA" id="ARBA00022737"/>
    </source>
</evidence>
<keyword evidence="3" id="KW-0812">Transmembrane</keyword>
<dbReference type="FunFam" id="2.60.40.60:FF:000039">
    <property type="entry name" value="FAT atypical cadherin 3"/>
    <property type="match status" value="1"/>
</dbReference>
<dbReference type="InterPro" id="IPR002126">
    <property type="entry name" value="Cadherin-like_dom"/>
</dbReference>
<dbReference type="GO" id="GO:0045296">
    <property type="term" value="F:cadherin binding"/>
    <property type="evidence" value="ECO:0007669"/>
    <property type="project" value="TreeGrafter"/>
</dbReference>
<keyword evidence="10" id="KW-0325">Glycoprotein</keyword>
<dbReference type="GO" id="GO:0007163">
    <property type="term" value="P:establishment or maintenance of cell polarity"/>
    <property type="evidence" value="ECO:0007669"/>
    <property type="project" value="UniProtKB-ARBA"/>
</dbReference>
<dbReference type="GO" id="GO:0048513">
    <property type="term" value="P:animal organ development"/>
    <property type="evidence" value="ECO:0007669"/>
    <property type="project" value="UniProtKB-ARBA"/>
</dbReference>
<dbReference type="PANTHER" id="PTHR24027">
    <property type="entry name" value="CADHERIN-23"/>
    <property type="match status" value="1"/>
</dbReference>
<dbReference type="GO" id="GO:0031175">
    <property type="term" value="P:neuron projection development"/>
    <property type="evidence" value="ECO:0007669"/>
    <property type="project" value="TreeGrafter"/>
</dbReference>
<keyword evidence="9" id="KW-1015">Disulfide bond</keyword>
<dbReference type="Proteomes" id="UP001497623">
    <property type="component" value="Unassembled WGS sequence"/>
</dbReference>
<evidence type="ECO:0000256" key="2">
    <source>
        <dbReference type="ARBA" id="ARBA00022536"/>
    </source>
</evidence>
<dbReference type="GO" id="GO:0008013">
    <property type="term" value="F:beta-catenin binding"/>
    <property type="evidence" value="ECO:0007669"/>
    <property type="project" value="TreeGrafter"/>
</dbReference>
<organism evidence="13 14">
    <name type="scientific">Meganyctiphanes norvegica</name>
    <name type="common">Northern krill</name>
    <name type="synonym">Thysanopoda norvegica</name>
    <dbReference type="NCBI Taxonomy" id="48144"/>
    <lineage>
        <taxon>Eukaryota</taxon>
        <taxon>Metazoa</taxon>
        <taxon>Ecdysozoa</taxon>
        <taxon>Arthropoda</taxon>
        <taxon>Crustacea</taxon>
        <taxon>Multicrustacea</taxon>
        <taxon>Malacostraca</taxon>
        <taxon>Eumalacostraca</taxon>
        <taxon>Eucarida</taxon>
        <taxon>Euphausiacea</taxon>
        <taxon>Euphausiidae</taxon>
        <taxon>Meganyctiphanes</taxon>
    </lineage>
</organism>
<protein>
    <recommendedName>
        <fullName evidence="12">Cadherin domain-containing protein</fullName>
    </recommendedName>
</protein>
<sequence>MAMNVLIPLLIPLGEQMTNITMDGAVGNLRFSKPSYEVFVRENHAPVLLLTLYATTNTSGSMVWYSLVGGGLGGLFRVEPATGKLTLTRSLDYEQRNKYEVVVGARCSGEKAYGHVMVRVRDENDRPPVFSRPLFETQITEEDDRHLPKPILQVSAHDGDRVDYGKLEYTVSGVDSSRQTMQLLADRFAINASTGYIHLLRPLDRDPPNGRGRWALRVSAWDGRHRAHATVHVNVKDVNDNAPAFPHHTVNAKVMENQPAGAGVAVVQAEDADDPEEGQNAQLTYSIEKNVIAEASGHPIFAIENKTGRITTALCCLDRERTQNYVIHVVATDGGGLKGTGTVVVTVGDDNDVAPRFTRINWQLQVSEDVKPNSPFATLSLTDPDTSNDFNFRVVPREGHGWERFRVVSSGNGSGLLQAITPLDYEDPDQRQGYRIKVQVSDKVGDWEGNSVASSWVSMRLLDANDHTPRLTPPIINITRPEDFMPGPVLAAFSATDQDEGINGQVVYSIDPESDPDDVFEIDPGGRVRLRRPLDREVSQQHKLHILSVDGGQPPRTATAMLIVTVTDVNDNAPHIVAHEGLHVTENEGPQHVAILTLEDGDDWSLGHGPPFSLHMAQPKNEHSQRAFNVSLQPLNLAGPDGGAVAVVRTLLPLDREKGAVRLLPLVLADAQGRSATQTLSLTLRDRNDNPMAPAAKHVKVIRIKGDSSSVGVGRVHVSDPDDWDVGDKTWGWWLGRSHPLFSLNYDTGQLTMSNHAKDGMYFLQFSVSDLSHGQSNIQANVTVEVSSLKPEVIAQAVPILIINHTPRDLLTHTQGSADTPLEKLMASVSAMVGGSVSVLSLEDRQVELTSTQHRSNIKQPCMTRLWLKAGHPTHALDQLLLLHRTLISQESRVQIYNVGVGGCVTLESSWSWLVDANITSLVTPRLVGQPQGCHCHPRVSTQPTTCDTNPCLNGGRCVLQARGP</sequence>
<dbReference type="PANTHER" id="PTHR24027:SF438">
    <property type="entry name" value="CADHERIN 23"/>
    <property type="match status" value="1"/>
</dbReference>
<keyword evidence="14" id="KW-1185">Reference proteome</keyword>
<comment type="subcellular location">
    <subcellularLocation>
        <location evidence="1">Membrane</location>
        <topology evidence="1">Single-pass membrane protein</topology>
    </subcellularLocation>
</comment>
<name>A0AAV2PSA3_MEGNR</name>
<evidence type="ECO:0000256" key="3">
    <source>
        <dbReference type="ARBA" id="ARBA00022692"/>
    </source>
</evidence>
<dbReference type="AlphaFoldDB" id="A0AAV2PSA3"/>
<evidence type="ECO:0000313" key="14">
    <source>
        <dbReference type="Proteomes" id="UP001497623"/>
    </source>
</evidence>
<feature type="domain" description="Cadherin" evidence="12">
    <location>
        <begin position="584"/>
        <end position="696"/>
    </location>
</feature>
<dbReference type="EMBL" id="CAXKWB010000940">
    <property type="protein sequence ID" value="CAL4062889.1"/>
    <property type="molecule type" value="Genomic_DNA"/>
</dbReference>
<evidence type="ECO:0000256" key="11">
    <source>
        <dbReference type="PROSITE-ProRule" id="PRU00043"/>
    </source>
</evidence>
<gene>
    <name evidence="13" type="ORF">MNOR_LOCUS2905</name>
</gene>
<evidence type="ECO:0000256" key="8">
    <source>
        <dbReference type="ARBA" id="ARBA00023136"/>
    </source>
</evidence>
<reference evidence="13 14" key="1">
    <citation type="submission" date="2024-05" db="EMBL/GenBank/DDBJ databases">
        <authorList>
            <person name="Wallberg A."/>
        </authorList>
    </citation>
    <scope>NUCLEOTIDE SEQUENCE [LARGE SCALE GENOMIC DNA]</scope>
</reference>
<proteinExistence type="predicted"/>
<keyword evidence="6" id="KW-0130">Cell adhesion</keyword>
<feature type="domain" description="Cadherin" evidence="12">
    <location>
        <begin position="358"/>
        <end position="471"/>
    </location>
</feature>
<evidence type="ECO:0000313" key="13">
    <source>
        <dbReference type="EMBL" id="CAL4062889.1"/>
    </source>
</evidence>
<feature type="domain" description="Cadherin" evidence="12">
    <location>
        <begin position="472"/>
        <end position="576"/>
    </location>
</feature>
<keyword evidence="7" id="KW-1133">Transmembrane helix</keyword>
<feature type="domain" description="Cadherin" evidence="12">
    <location>
        <begin position="32"/>
        <end position="130"/>
    </location>
</feature>
<dbReference type="PRINTS" id="PR00205">
    <property type="entry name" value="CADHERIN"/>
</dbReference>
<feature type="domain" description="Cadherin" evidence="12">
    <location>
        <begin position="246"/>
        <end position="357"/>
    </location>
</feature>
<dbReference type="PROSITE" id="PS50268">
    <property type="entry name" value="CADHERIN_2"/>
    <property type="match status" value="6"/>
</dbReference>
<dbReference type="GO" id="GO:0048589">
    <property type="term" value="P:developmental growth"/>
    <property type="evidence" value="ECO:0007669"/>
    <property type="project" value="UniProtKB-ARBA"/>
</dbReference>
<dbReference type="GO" id="GO:0001736">
    <property type="term" value="P:establishment of planar polarity"/>
    <property type="evidence" value="ECO:0007669"/>
    <property type="project" value="UniProtKB-ARBA"/>
</dbReference>
<dbReference type="PROSITE" id="PS00232">
    <property type="entry name" value="CADHERIN_1"/>
    <property type="match status" value="2"/>
</dbReference>
<comment type="caution">
    <text evidence="13">The sequence shown here is derived from an EMBL/GenBank/DDBJ whole genome shotgun (WGS) entry which is preliminary data.</text>
</comment>
<dbReference type="Gene3D" id="2.60.40.60">
    <property type="entry name" value="Cadherins"/>
    <property type="match status" value="6"/>
</dbReference>
<keyword evidence="4" id="KW-0677">Repeat</keyword>